<keyword evidence="2 5" id="KW-0812">Transmembrane</keyword>
<keyword evidence="5" id="KW-0949">S-adenosyl-L-methionine</keyword>
<dbReference type="GeneID" id="26260972"/>
<name>A0A0B2UND2_9MICR</name>
<dbReference type="EC" id="2.1.1.100" evidence="5"/>
<dbReference type="GO" id="GO:0004671">
    <property type="term" value="F:protein C-terminal S-isoprenylcysteine carboxyl O-methyltransferase activity"/>
    <property type="evidence" value="ECO:0007669"/>
    <property type="project" value="UniProtKB-EC"/>
</dbReference>
<evidence type="ECO:0000313" key="7">
    <source>
        <dbReference type="Proteomes" id="UP000031056"/>
    </source>
</evidence>
<reference evidence="6 7" key="1">
    <citation type="journal article" date="2014" name="MBio">
        <title>The Ordospora colligata genome; evolution of extreme reduction in microsporidia and host-to-parasite horizontal gene transfer.</title>
        <authorList>
            <person name="Pombert J.-F."/>
            <person name="Haag K.L."/>
            <person name="Beidas S."/>
            <person name="Ebert D."/>
            <person name="Keeling P.J."/>
        </authorList>
    </citation>
    <scope>NUCLEOTIDE SEQUENCE [LARGE SCALE GENOMIC DNA]</scope>
    <source>
        <strain evidence="6 7">OC4</strain>
    </source>
</reference>
<evidence type="ECO:0000256" key="3">
    <source>
        <dbReference type="ARBA" id="ARBA00022989"/>
    </source>
</evidence>
<keyword evidence="5" id="KW-0256">Endoplasmic reticulum</keyword>
<comment type="similarity">
    <text evidence="5">Belongs to the class VI-like SAM-binding methyltransferase superfamily. Isoprenylcysteine carboxyl methyltransferase family.</text>
</comment>
<comment type="subcellular location">
    <subcellularLocation>
        <location evidence="5">Endoplasmic reticulum membrane</location>
        <topology evidence="5">Multi-pass membrane protein</topology>
    </subcellularLocation>
    <subcellularLocation>
        <location evidence="1">Membrane</location>
        <topology evidence="1">Multi-pass membrane protein</topology>
    </subcellularLocation>
</comment>
<dbReference type="STRING" id="1354746.A0A0B2UND2"/>
<proteinExistence type="inferred from homology"/>
<dbReference type="AlphaFoldDB" id="A0A0B2UND2"/>
<dbReference type="EMBL" id="JOKQ01000001">
    <property type="protein sequence ID" value="KHN70475.1"/>
    <property type="molecule type" value="Genomic_DNA"/>
</dbReference>
<evidence type="ECO:0000256" key="2">
    <source>
        <dbReference type="ARBA" id="ARBA00022692"/>
    </source>
</evidence>
<evidence type="ECO:0000256" key="1">
    <source>
        <dbReference type="ARBA" id="ARBA00004141"/>
    </source>
</evidence>
<keyword evidence="3 5" id="KW-1133">Transmembrane helix</keyword>
<dbReference type="Proteomes" id="UP000031056">
    <property type="component" value="Unassembled WGS sequence"/>
</dbReference>
<dbReference type="VEuPathDB" id="MicrosporidiaDB:M896_011290"/>
<dbReference type="Pfam" id="PF04140">
    <property type="entry name" value="ICMT"/>
    <property type="match status" value="1"/>
</dbReference>
<accession>A0A0B2UND2</accession>
<dbReference type="InParanoid" id="A0A0B2UND2"/>
<comment type="catalytic activity">
    <reaction evidence="5">
        <text>[protein]-C-terminal S-[(2E,6E)-farnesyl]-L-cysteine + S-adenosyl-L-methionine = [protein]-C-terminal S-[(2E,6E)-farnesyl]-L-cysteine methyl ester + S-adenosyl-L-homocysteine</text>
        <dbReference type="Rhea" id="RHEA:21672"/>
        <dbReference type="Rhea" id="RHEA-COMP:12125"/>
        <dbReference type="Rhea" id="RHEA-COMP:12126"/>
        <dbReference type="ChEBI" id="CHEBI:57856"/>
        <dbReference type="ChEBI" id="CHEBI:59789"/>
        <dbReference type="ChEBI" id="CHEBI:90510"/>
        <dbReference type="ChEBI" id="CHEBI:90511"/>
        <dbReference type="EC" id="2.1.1.100"/>
    </reaction>
</comment>
<comment type="caution">
    <text evidence="6">The sequence shown here is derived from an EMBL/GenBank/DDBJ whole genome shotgun (WGS) entry which is preliminary data.</text>
</comment>
<dbReference type="GO" id="GO:0032259">
    <property type="term" value="P:methylation"/>
    <property type="evidence" value="ECO:0007669"/>
    <property type="project" value="UniProtKB-KW"/>
</dbReference>
<sequence length="194" mass="22029">MEDSMLSFILGSIFMLGVSCSAHHIMHVLSSISLLAFVYYTASCRNLGVHIKILGVKDIVALISGIMIESILLAKPTRCMGGLALKRAAACGLSLSITMFCISIRYMSKSIEKGRFIPKGIYAYARHPLYMSLMVFWASCCVYTSCLVSFALFVWFINFKIFTRIREEESENEKIYIDYARYRKSTWSGIPMYR</sequence>
<dbReference type="RefSeq" id="XP_014564517.1">
    <property type="nucleotide sequence ID" value="XM_014709031.1"/>
</dbReference>
<dbReference type="OrthoDB" id="422086at2759"/>
<keyword evidence="5" id="KW-0808">Transferase</keyword>
<gene>
    <name evidence="6" type="ORF">M896_011290</name>
</gene>
<keyword evidence="7" id="KW-1185">Reference proteome</keyword>
<evidence type="ECO:0000313" key="6">
    <source>
        <dbReference type="EMBL" id="KHN70475.1"/>
    </source>
</evidence>
<feature type="transmembrane region" description="Helical" evidence="5">
    <location>
        <begin position="88"/>
        <end position="108"/>
    </location>
</feature>
<comment type="caution">
    <text evidence="5">Lacks conserved residue(s) required for the propagation of feature annotation.</text>
</comment>
<organism evidence="6 7">
    <name type="scientific">Ordospora colligata OC4</name>
    <dbReference type="NCBI Taxonomy" id="1354746"/>
    <lineage>
        <taxon>Eukaryota</taxon>
        <taxon>Fungi</taxon>
        <taxon>Fungi incertae sedis</taxon>
        <taxon>Microsporidia</taxon>
        <taxon>Ordosporidae</taxon>
        <taxon>Ordospora</taxon>
    </lineage>
</organism>
<evidence type="ECO:0000256" key="4">
    <source>
        <dbReference type="ARBA" id="ARBA00023136"/>
    </source>
</evidence>
<dbReference type="HOGENOM" id="CLU_120081_0_0_1"/>
<evidence type="ECO:0000256" key="5">
    <source>
        <dbReference type="RuleBase" id="RU362022"/>
    </source>
</evidence>
<protein>
    <recommendedName>
        <fullName evidence="5">Protein-S-isoprenylcysteine O-methyltransferase</fullName>
        <ecNumber evidence="5">2.1.1.100</ecNumber>
    </recommendedName>
</protein>
<keyword evidence="5" id="KW-0489">Methyltransferase</keyword>
<dbReference type="InterPro" id="IPR007269">
    <property type="entry name" value="ICMT_MeTrfase"/>
</dbReference>
<dbReference type="GO" id="GO:0005789">
    <property type="term" value="C:endoplasmic reticulum membrane"/>
    <property type="evidence" value="ECO:0007669"/>
    <property type="project" value="UniProtKB-SubCell"/>
</dbReference>
<keyword evidence="4 5" id="KW-0472">Membrane</keyword>
<dbReference type="Gene3D" id="1.20.120.1630">
    <property type="match status" value="1"/>
</dbReference>
<feature type="transmembrane region" description="Helical" evidence="5">
    <location>
        <begin position="128"/>
        <end position="157"/>
    </location>
</feature>